<evidence type="ECO:0000256" key="1">
    <source>
        <dbReference type="SAM" id="MobiDB-lite"/>
    </source>
</evidence>
<comment type="caution">
    <text evidence="2">The sequence shown here is derived from an EMBL/GenBank/DDBJ whole genome shotgun (WGS) entry which is preliminary data.</text>
</comment>
<sequence>MSPRNAEFIATLLPATNKKDAEQHKHTRREDLRCSPLDDTSAESNARQHKTARRRVLCRHWRTVGANGFTRHTDDLCGEHGT</sequence>
<organism evidence="2 3">
    <name type="scientific">Actinoplanes cyaneus</name>
    <dbReference type="NCBI Taxonomy" id="52696"/>
    <lineage>
        <taxon>Bacteria</taxon>
        <taxon>Bacillati</taxon>
        <taxon>Actinomycetota</taxon>
        <taxon>Actinomycetes</taxon>
        <taxon>Micromonosporales</taxon>
        <taxon>Micromonosporaceae</taxon>
        <taxon>Actinoplanes</taxon>
    </lineage>
</organism>
<protein>
    <submittedName>
        <fullName evidence="2">Uncharacterized protein</fullName>
    </submittedName>
</protein>
<name>A0A919ISX3_9ACTN</name>
<gene>
    <name evidence="2" type="ORF">Acy02nite_90200</name>
</gene>
<reference evidence="2" key="1">
    <citation type="submission" date="2021-01" db="EMBL/GenBank/DDBJ databases">
        <title>Whole genome shotgun sequence of Actinoplanes cyaneus NBRC 14990.</title>
        <authorList>
            <person name="Komaki H."/>
            <person name="Tamura T."/>
        </authorList>
    </citation>
    <scope>NUCLEOTIDE SEQUENCE</scope>
    <source>
        <strain evidence="2">NBRC 14990</strain>
    </source>
</reference>
<evidence type="ECO:0000313" key="2">
    <source>
        <dbReference type="EMBL" id="GID71139.1"/>
    </source>
</evidence>
<feature type="region of interest" description="Disordered" evidence="1">
    <location>
        <begin position="14"/>
        <end position="53"/>
    </location>
</feature>
<accession>A0A919ISX3</accession>
<dbReference type="Proteomes" id="UP000619479">
    <property type="component" value="Unassembled WGS sequence"/>
</dbReference>
<dbReference type="AlphaFoldDB" id="A0A919ISX3"/>
<keyword evidence="3" id="KW-1185">Reference proteome</keyword>
<feature type="compositionally biased region" description="Basic and acidic residues" evidence="1">
    <location>
        <begin position="17"/>
        <end position="33"/>
    </location>
</feature>
<evidence type="ECO:0000313" key="3">
    <source>
        <dbReference type="Proteomes" id="UP000619479"/>
    </source>
</evidence>
<proteinExistence type="predicted"/>
<dbReference type="EMBL" id="BOMH01000100">
    <property type="protein sequence ID" value="GID71139.1"/>
    <property type="molecule type" value="Genomic_DNA"/>
</dbReference>